<evidence type="ECO:0000313" key="7">
    <source>
        <dbReference type="EMBL" id="NBI27986.1"/>
    </source>
</evidence>
<dbReference type="InterPro" id="IPR031331">
    <property type="entry name" value="NEUT/ALK_ceramidase_C"/>
</dbReference>
<evidence type="ECO:0000259" key="6">
    <source>
        <dbReference type="Pfam" id="PF17048"/>
    </source>
</evidence>
<evidence type="ECO:0000256" key="4">
    <source>
        <dbReference type="RuleBase" id="RU366019"/>
    </source>
</evidence>
<comment type="catalytic activity">
    <reaction evidence="4">
        <text>an N-acylsphing-4-enine + H2O = sphing-4-enine + a fatty acid</text>
        <dbReference type="Rhea" id="RHEA:20856"/>
        <dbReference type="ChEBI" id="CHEBI:15377"/>
        <dbReference type="ChEBI" id="CHEBI:28868"/>
        <dbReference type="ChEBI" id="CHEBI:52639"/>
        <dbReference type="ChEBI" id="CHEBI:57756"/>
        <dbReference type="EC" id="3.5.1.23"/>
    </reaction>
</comment>
<comment type="caution">
    <text evidence="7">The sequence shown here is derived from an EMBL/GenBank/DDBJ whole genome shotgun (WGS) entry which is preliminary data.</text>
</comment>
<evidence type="ECO:0000256" key="2">
    <source>
        <dbReference type="ARBA" id="ARBA00022801"/>
    </source>
</evidence>
<evidence type="ECO:0000256" key="1">
    <source>
        <dbReference type="ARBA" id="ARBA00009835"/>
    </source>
</evidence>
<sequence length="701" mass="78515">MMTLKYLKQSFIILLALFILFSYFPTNKNVSVYADSDFDYYVGAGIYDITGPPAEVVMMGYANPSMTTKGIHFRLKSRAFIMKEKETENSVVFVSADLGQIFHSVTQGVVQKLKDNGYGDLYSYNNVLLSATHNHSGPGGYAHDGLYNVSTFGFHEDNYNVIVNGIYESIVRAHQNLEPGYIEINEGVVDGTSSNRSEVAYNNNPIEERNQYEDNVDKTMTLLNFRNTDGELLGIINWFAVHGVSMGQDNQYISGENKGYSSYLYEKEMQSNNGDDKTFVAAFAQANLGDVTPNIFGDGVGYGDNDFESTKKSGEIQYEAAKSLSETAHVRISGPIVTKHEFKDFSNLEIDGKYTDGEAKRTYPSALGYSFAAGTEDGRPDLGMFEEGMTQPEYKIDGYDNIITYARDLLVIVPQIGEMSGSLYPELWEQHYPKPILFAPSQVKPDPWTPQIIPLQMVQIGQLSILAVPSEITTMAGRRLIDIVQENMADQFSNNHIVIAGLANSYSSYVTTPEEYETQQYEGASTLFGKWTLSGYLQEFDKLSKAIINNENIEPGPIPKDLTDEQVYLLPGIVFDAPPIFRDFGDIKDNVNTSYNVGDNVKVSFWSGHPNNNFRTESTYLEVQQLINGEWEVIADDGDWETKFLWNRESTLFGTSSSTVEWEIPSNTESGTYRIVHYGAYQTITGNVYEYTGKSSEFSIN</sequence>
<protein>
    <recommendedName>
        <fullName evidence="4">Neutral ceramidase</fullName>
        <ecNumber evidence="4">3.5.1.23</ecNumber>
    </recommendedName>
</protein>
<dbReference type="GO" id="GO:0016020">
    <property type="term" value="C:membrane"/>
    <property type="evidence" value="ECO:0007669"/>
    <property type="project" value="GOC"/>
</dbReference>
<proteinExistence type="inferred from homology"/>
<dbReference type="GO" id="GO:0046872">
    <property type="term" value="F:metal ion binding"/>
    <property type="evidence" value="ECO:0007669"/>
    <property type="project" value="UniProtKB-KW"/>
</dbReference>
<dbReference type="GO" id="GO:0017040">
    <property type="term" value="F:N-acylsphingosine amidohydrolase activity"/>
    <property type="evidence" value="ECO:0007669"/>
    <property type="project" value="UniProtKB-UniRule"/>
</dbReference>
<feature type="domain" description="Neutral/alkaline non-lysosomal ceramidase C-terminal" evidence="6">
    <location>
        <begin position="540"/>
        <end position="700"/>
    </location>
</feature>
<dbReference type="PANTHER" id="PTHR12670">
    <property type="entry name" value="CERAMIDASE"/>
    <property type="match status" value="1"/>
</dbReference>
<keyword evidence="4" id="KW-0443">Lipid metabolism</keyword>
<dbReference type="GO" id="GO:0005576">
    <property type="term" value="C:extracellular region"/>
    <property type="evidence" value="ECO:0007669"/>
    <property type="project" value="TreeGrafter"/>
</dbReference>
<keyword evidence="3" id="KW-0862">Zinc</keyword>
<feature type="binding site" evidence="3">
    <location>
        <position position="242"/>
    </location>
    <ligand>
        <name>Zn(2+)</name>
        <dbReference type="ChEBI" id="CHEBI:29105"/>
    </ligand>
</feature>
<dbReference type="Gene3D" id="2.60.40.2300">
    <property type="entry name" value="Neutral/alkaline non-lysosomal ceramidase, C-terminal domain"/>
    <property type="match status" value="1"/>
</dbReference>
<name>A0A6N9PYM2_9BACL</name>
<comment type="similarity">
    <text evidence="1 4">Belongs to the neutral ceramidase family.</text>
</comment>
<gene>
    <name evidence="7" type="ORF">ERL59_03305</name>
</gene>
<reference evidence="7 8" key="1">
    <citation type="submission" date="2019-01" db="EMBL/GenBank/DDBJ databases">
        <title>Chengkuizengella sp. nov., isolated from deep-sea sediment of East Pacific Ocean.</title>
        <authorList>
            <person name="Yang J."/>
            <person name="Lai Q."/>
            <person name="Shao Z."/>
        </authorList>
    </citation>
    <scope>NUCLEOTIDE SEQUENCE [LARGE SCALE GENOMIC DNA]</scope>
    <source>
        <strain evidence="7 8">YPA3-1-1</strain>
    </source>
</reference>
<evidence type="ECO:0000259" key="5">
    <source>
        <dbReference type="Pfam" id="PF04734"/>
    </source>
</evidence>
<organism evidence="7 8">
    <name type="scientific">Chengkuizengella marina</name>
    <dbReference type="NCBI Taxonomy" id="2507566"/>
    <lineage>
        <taxon>Bacteria</taxon>
        <taxon>Bacillati</taxon>
        <taxon>Bacillota</taxon>
        <taxon>Bacilli</taxon>
        <taxon>Bacillales</taxon>
        <taxon>Paenibacillaceae</taxon>
        <taxon>Chengkuizengella</taxon>
    </lineage>
</organism>
<dbReference type="PANTHER" id="PTHR12670:SF1">
    <property type="entry name" value="NEUTRAL CERAMIDASE"/>
    <property type="match status" value="1"/>
</dbReference>
<dbReference type="InterPro" id="IPR006823">
    <property type="entry name" value="Ceramidase_alk"/>
</dbReference>
<comment type="cofactor">
    <cofactor evidence="3">
        <name>Zn(2+)</name>
        <dbReference type="ChEBI" id="CHEBI:29105"/>
    </cofactor>
    <text evidence="3">Binds 1 zinc ion per subunit.</text>
</comment>
<accession>A0A6N9PYM2</accession>
<dbReference type="Pfam" id="PF04734">
    <property type="entry name" value="Ceramidase_alk"/>
    <property type="match status" value="1"/>
</dbReference>
<feature type="domain" description="Neutral/alkaline non-lysosomal ceramidase N-terminal" evidence="5">
    <location>
        <begin position="40"/>
        <end position="538"/>
    </location>
</feature>
<keyword evidence="3" id="KW-0479">Metal-binding</keyword>
<evidence type="ECO:0000313" key="8">
    <source>
        <dbReference type="Proteomes" id="UP000448943"/>
    </source>
</evidence>
<keyword evidence="2 4" id="KW-0378">Hydrolase</keyword>
<dbReference type="InterPro" id="IPR031329">
    <property type="entry name" value="NEUT/ALK_ceramidase_N"/>
</dbReference>
<dbReference type="InterPro" id="IPR038445">
    <property type="entry name" value="NCDase_C_sf"/>
</dbReference>
<feature type="binding site" evidence="3">
    <location>
        <position position="133"/>
    </location>
    <ligand>
        <name>Zn(2+)</name>
        <dbReference type="ChEBI" id="CHEBI:29105"/>
    </ligand>
</feature>
<keyword evidence="8" id="KW-1185">Reference proteome</keyword>
<dbReference type="GO" id="GO:0046512">
    <property type="term" value="P:sphingosine biosynthetic process"/>
    <property type="evidence" value="ECO:0007669"/>
    <property type="project" value="TreeGrafter"/>
</dbReference>
<dbReference type="GO" id="GO:0042759">
    <property type="term" value="P:long-chain fatty acid biosynthetic process"/>
    <property type="evidence" value="ECO:0007669"/>
    <property type="project" value="TreeGrafter"/>
</dbReference>
<dbReference type="Proteomes" id="UP000448943">
    <property type="component" value="Unassembled WGS sequence"/>
</dbReference>
<feature type="binding site" evidence="3">
    <location>
        <position position="509"/>
    </location>
    <ligand>
        <name>Zn(2+)</name>
        <dbReference type="ChEBI" id="CHEBI:29105"/>
    </ligand>
</feature>
<dbReference type="EC" id="3.5.1.23" evidence="4"/>
<keyword evidence="4" id="KW-0746">Sphingolipid metabolism</keyword>
<dbReference type="EMBL" id="SIJB01000007">
    <property type="protein sequence ID" value="NBI27986.1"/>
    <property type="molecule type" value="Genomic_DNA"/>
</dbReference>
<dbReference type="AlphaFoldDB" id="A0A6N9PYM2"/>
<dbReference type="GO" id="GO:0046514">
    <property type="term" value="P:ceramide catabolic process"/>
    <property type="evidence" value="ECO:0007669"/>
    <property type="project" value="InterPro"/>
</dbReference>
<feature type="binding site" evidence="3">
    <location>
        <position position="471"/>
    </location>
    <ligand>
        <name>Zn(2+)</name>
        <dbReference type="ChEBI" id="CHEBI:29105"/>
    </ligand>
</feature>
<dbReference type="Pfam" id="PF17048">
    <property type="entry name" value="Ceramidse_alk_C"/>
    <property type="match status" value="1"/>
</dbReference>
<evidence type="ECO:0000256" key="3">
    <source>
        <dbReference type="PIRSR" id="PIRSR606823-2"/>
    </source>
</evidence>